<name>A0A0E9UFE8_ANGAN</name>
<accession>A0A0E9UFE8</accession>
<organism evidence="1">
    <name type="scientific">Anguilla anguilla</name>
    <name type="common">European freshwater eel</name>
    <name type="synonym">Muraena anguilla</name>
    <dbReference type="NCBI Taxonomy" id="7936"/>
    <lineage>
        <taxon>Eukaryota</taxon>
        <taxon>Metazoa</taxon>
        <taxon>Chordata</taxon>
        <taxon>Craniata</taxon>
        <taxon>Vertebrata</taxon>
        <taxon>Euteleostomi</taxon>
        <taxon>Actinopterygii</taxon>
        <taxon>Neopterygii</taxon>
        <taxon>Teleostei</taxon>
        <taxon>Anguilliformes</taxon>
        <taxon>Anguillidae</taxon>
        <taxon>Anguilla</taxon>
    </lineage>
</organism>
<reference evidence="1" key="1">
    <citation type="submission" date="2014-11" db="EMBL/GenBank/DDBJ databases">
        <authorList>
            <person name="Amaro Gonzalez C."/>
        </authorList>
    </citation>
    <scope>NUCLEOTIDE SEQUENCE</scope>
</reference>
<dbReference type="AlphaFoldDB" id="A0A0E9UFE8"/>
<reference evidence="1" key="2">
    <citation type="journal article" date="2015" name="Fish Shellfish Immunol.">
        <title>Early steps in the European eel (Anguilla anguilla)-Vibrio vulnificus interaction in the gills: Role of the RtxA13 toxin.</title>
        <authorList>
            <person name="Callol A."/>
            <person name="Pajuelo D."/>
            <person name="Ebbesson L."/>
            <person name="Teles M."/>
            <person name="MacKenzie S."/>
            <person name="Amaro C."/>
        </authorList>
    </citation>
    <scope>NUCLEOTIDE SEQUENCE</scope>
</reference>
<proteinExistence type="predicted"/>
<protein>
    <submittedName>
        <fullName evidence="1">Uncharacterized protein</fullName>
    </submittedName>
</protein>
<evidence type="ECO:0000313" key="1">
    <source>
        <dbReference type="EMBL" id="JAH64546.1"/>
    </source>
</evidence>
<dbReference type="EMBL" id="GBXM01044031">
    <property type="protein sequence ID" value="JAH64546.1"/>
    <property type="molecule type" value="Transcribed_RNA"/>
</dbReference>
<sequence length="37" mass="4359">MPVGVTSMAFQMSTLACRIKNPNQFRCTHPLSWYQQW</sequence>